<evidence type="ECO:0000313" key="3">
    <source>
        <dbReference type="Proteomes" id="UP000029868"/>
    </source>
</evidence>
<feature type="signal peptide" evidence="1">
    <location>
        <begin position="1"/>
        <end position="20"/>
    </location>
</feature>
<dbReference type="PATRIC" id="fig|28229.3.peg.2170"/>
<dbReference type="OrthoDB" id="6228374at2"/>
<evidence type="ECO:0000313" key="2">
    <source>
        <dbReference type="EMBL" id="KGJ93993.1"/>
    </source>
</evidence>
<accession>A0A099KWG4</accession>
<gene>
    <name evidence="2" type="ORF">GAB14E_2548</name>
</gene>
<name>A0A099KWG4_COLPS</name>
<dbReference type="RefSeq" id="WP_033082189.1">
    <property type="nucleotide sequence ID" value="NZ_JQEC01000021.1"/>
</dbReference>
<evidence type="ECO:0000256" key="1">
    <source>
        <dbReference type="SAM" id="SignalP"/>
    </source>
</evidence>
<organism evidence="2 3">
    <name type="scientific">Colwellia psychrerythraea</name>
    <name type="common">Vibrio psychroerythus</name>
    <dbReference type="NCBI Taxonomy" id="28229"/>
    <lineage>
        <taxon>Bacteria</taxon>
        <taxon>Pseudomonadati</taxon>
        <taxon>Pseudomonadota</taxon>
        <taxon>Gammaproteobacteria</taxon>
        <taxon>Alteromonadales</taxon>
        <taxon>Colwelliaceae</taxon>
        <taxon>Colwellia</taxon>
    </lineage>
</organism>
<dbReference type="Proteomes" id="UP000029868">
    <property type="component" value="Unassembled WGS sequence"/>
</dbReference>
<feature type="chain" id="PRO_5001957644" description="Outer membrane protein beta-barrel domain-containing protein" evidence="1">
    <location>
        <begin position="21"/>
        <end position="141"/>
    </location>
</feature>
<reference evidence="2 3" key="1">
    <citation type="submission" date="2014-08" db="EMBL/GenBank/DDBJ databases">
        <title>Genomic and Phenotypic Diversity of Colwellia psychrerythraea strains from Disparate Marine Basins.</title>
        <authorList>
            <person name="Techtmann S.M."/>
            <person name="Stelling S.C."/>
            <person name="Utturkar S.M."/>
            <person name="Alshibli N."/>
            <person name="Harris A."/>
            <person name="Brown S.D."/>
            <person name="Hazen T.C."/>
        </authorList>
    </citation>
    <scope>NUCLEOTIDE SEQUENCE [LARGE SCALE GENOMIC DNA]</scope>
    <source>
        <strain evidence="2 3">GAB14E</strain>
    </source>
</reference>
<dbReference type="EMBL" id="JQEC01000021">
    <property type="protein sequence ID" value="KGJ93993.1"/>
    <property type="molecule type" value="Genomic_DNA"/>
</dbReference>
<proteinExistence type="predicted"/>
<evidence type="ECO:0008006" key="4">
    <source>
        <dbReference type="Google" id="ProtNLM"/>
    </source>
</evidence>
<dbReference type="AlphaFoldDB" id="A0A099KWG4"/>
<comment type="caution">
    <text evidence="2">The sequence shown here is derived from an EMBL/GenBank/DDBJ whole genome shotgun (WGS) entry which is preliminary data.</text>
</comment>
<keyword evidence="1" id="KW-0732">Signal</keyword>
<sequence length="141" mass="14916">MNKILAVLPFIGLLSVSSSAGELEISTGFGHQYGGVLGAQFANKTELSKYYISTGLLGASAGFETTFQKNSKHSFGLSVGAEAVSSEDGFAFATYNYHFNGFSNNGLVIGTGIGIRRQEETLGGDDTETSFSLTLNIGYKF</sequence>
<protein>
    <recommendedName>
        <fullName evidence="4">Outer membrane protein beta-barrel domain-containing protein</fullName>
    </recommendedName>
</protein>